<feature type="domain" description="LptD C-terminal" evidence="2">
    <location>
        <begin position="321"/>
        <end position="738"/>
    </location>
</feature>
<dbReference type="RefSeq" id="WP_135195785.1">
    <property type="nucleotide sequence ID" value="NZ_SPVH01000007.1"/>
</dbReference>
<comment type="similarity">
    <text evidence="1">Belongs to the LptD family.</text>
</comment>
<dbReference type="Pfam" id="PF04453">
    <property type="entry name" value="LptD"/>
    <property type="match status" value="1"/>
</dbReference>
<accession>A0A4Y9RNV5</accession>
<evidence type="ECO:0000259" key="2">
    <source>
        <dbReference type="Pfam" id="PF04453"/>
    </source>
</evidence>
<organism evidence="3 4">
    <name type="scientific">Brevundimonas intermedia</name>
    <dbReference type="NCBI Taxonomy" id="74315"/>
    <lineage>
        <taxon>Bacteria</taxon>
        <taxon>Pseudomonadati</taxon>
        <taxon>Pseudomonadota</taxon>
        <taxon>Alphaproteobacteria</taxon>
        <taxon>Caulobacterales</taxon>
        <taxon>Caulobacteraceae</taxon>
        <taxon>Brevundimonas</taxon>
    </lineage>
</organism>
<comment type="caution">
    <text evidence="1">Lacks conserved residue(s) required for the propagation of feature annotation.</text>
</comment>
<keyword evidence="4" id="KW-1185">Reference proteome</keyword>
<dbReference type="EMBL" id="SPVH01000007">
    <property type="protein sequence ID" value="TFW10957.1"/>
    <property type="molecule type" value="Genomic_DNA"/>
</dbReference>
<comment type="function">
    <text evidence="1">Involved in the assembly of lipopolysaccharide (LPS) at the surface of the outer membrane.</text>
</comment>
<dbReference type="InterPro" id="IPR050218">
    <property type="entry name" value="LptD"/>
</dbReference>
<dbReference type="HAMAP" id="MF_01411">
    <property type="entry name" value="LPS_assembly_LptD"/>
    <property type="match status" value="1"/>
</dbReference>
<evidence type="ECO:0000313" key="4">
    <source>
        <dbReference type="Proteomes" id="UP000298216"/>
    </source>
</evidence>
<keyword evidence="1" id="KW-0472">Membrane</keyword>
<evidence type="ECO:0000256" key="1">
    <source>
        <dbReference type="HAMAP-Rule" id="MF_01411"/>
    </source>
</evidence>
<dbReference type="PANTHER" id="PTHR30189:SF1">
    <property type="entry name" value="LPS-ASSEMBLY PROTEIN LPTD"/>
    <property type="match status" value="1"/>
</dbReference>
<dbReference type="GO" id="GO:0009279">
    <property type="term" value="C:cell outer membrane"/>
    <property type="evidence" value="ECO:0007669"/>
    <property type="project" value="UniProtKB-SubCell"/>
</dbReference>
<keyword evidence="1" id="KW-0732">Signal</keyword>
<reference evidence="3 4" key="1">
    <citation type="submission" date="2019-03" db="EMBL/GenBank/DDBJ databases">
        <title>Draft genome of Brevundimonas sp. a heavy metal resistant soil bacteria.</title>
        <authorList>
            <person name="Soto J."/>
        </authorList>
    </citation>
    <scope>NUCLEOTIDE SEQUENCE [LARGE SCALE GENOMIC DNA]</scope>
    <source>
        <strain evidence="3 4">B-10</strain>
    </source>
</reference>
<feature type="chain" id="PRO_5021519955" description="LPS-assembly protein LptD" evidence="1">
    <location>
        <begin position="36"/>
        <end position="816"/>
    </location>
</feature>
<evidence type="ECO:0000313" key="3">
    <source>
        <dbReference type="EMBL" id="TFW10957.1"/>
    </source>
</evidence>
<comment type="subunit">
    <text evidence="1">Component of the lipopolysaccharide transport and assembly complex.</text>
</comment>
<comment type="caution">
    <text evidence="3">The sequence shown here is derived from an EMBL/GenBank/DDBJ whole genome shotgun (WGS) entry which is preliminary data.</text>
</comment>
<dbReference type="GO" id="GO:1990351">
    <property type="term" value="C:transporter complex"/>
    <property type="evidence" value="ECO:0007669"/>
    <property type="project" value="TreeGrafter"/>
</dbReference>
<gene>
    <name evidence="1" type="primary">lptD</name>
    <name evidence="3" type="ORF">EGY25_14765</name>
</gene>
<dbReference type="GO" id="GO:0043165">
    <property type="term" value="P:Gram-negative-bacterium-type cell outer membrane assembly"/>
    <property type="evidence" value="ECO:0007669"/>
    <property type="project" value="UniProtKB-UniRule"/>
</dbReference>
<proteinExistence type="inferred from homology"/>
<dbReference type="AlphaFoldDB" id="A0A4Y9RNV5"/>
<name>A0A4Y9RNV5_9CAUL</name>
<sequence precursor="true">MQGDRRDRRLNAFRARLLAGATLVACAPFAMPVLAQTVPAATTTAPADGLQPEAVYVDADNARREGDNIVVSGTPENRAYVRTRGHVLRGENLSYDLNAGSATGEGQVEAIAPDGTVVYASRLELDKDLTTGVAVDFATRLSNGASLMAATAVRRSENVNELNYARFTPCPICDDGGPKTPTISIQAEKVVQDEQLRAILYRNAVFYIGPVPVFYTPFFAHPDPTVERASGFLVPIVNYDEGRGVSVEVPYLHVVSPSEDWLISPQINTSVAPLLNLQWRRRFADGMIVARGGYTYAREFGDFDLDGDGDFESNVDFGDRKSRSYLLSHGEFDPDGPWRFGFTAERTSDKTLFDRYDVRDPYQDNGLYYGDRRRLISQIYAEHQTDRSYVSVVAFSIQSLRLNPAFAANDFRDANGFKVFENDDTLPLVAPLIDARWEPHELVFGGRLRLKGSAVSLYRDAFVGAPILNPEIVPPVTTGLSGVDSRRITGQMEWRRTVILPVGIRVEPFIDTRVDLYSMSDLPPMMGIDSDSTVSRSRLSAGVDVSYPLVKRISDADIILEPVGQLSVSNKVSLDRRIPIEDSQVLELDESSLFRMDRFSGYDLLEGGVRLTAGGRATIRWAEGRKASLFVGRSYRFDQQDDFRTSIPDDPARLYDPTGLAAETSDWVVQGDYSPSDRIRSWVHATIDGSGDVRRAEAAVDGRWGRRNLATVSYILDQSNPIDGPLNRNYEFVQLAGQQFVYGNWGVAVAGIADLDQNEITRSEVGVLFDDDCLRFELGYRRDNTRARPGGPSEGIYVRLNLATFGGSGYGQGDMR</sequence>
<feature type="signal peptide" evidence="1">
    <location>
        <begin position="1"/>
        <end position="35"/>
    </location>
</feature>
<dbReference type="InterPro" id="IPR020889">
    <property type="entry name" value="LipoPS_assembly_LptD"/>
</dbReference>
<protein>
    <recommendedName>
        <fullName evidence="1">LPS-assembly protein LptD</fullName>
    </recommendedName>
</protein>
<dbReference type="Proteomes" id="UP000298216">
    <property type="component" value="Unassembled WGS sequence"/>
</dbReference>
<dbReference type="OrthoDB" id="9760225at2"/>
<dbReference type="PANTHER" id="PTHR30189">
    <property type="entry name" value="LPS-ASSEMBLY PROTEIN"/>
    <property type="match status" value="1"/>
</dbReference>
<dbReference type="InterPro" id="IPR007543">
    <property type="entry name" value="LptD_C"/>
</dbReference>
<comment type="subcellular location">
    <subcellularLocation>
        <location evidence="1">Cell outer membrane</location>
    </subcellularLocation>
</comment>
<dbReference type="GO" id="GO:0015920">
    <property type="term" value="P:lipopolysaccharide transport"/>
    <property type="evidence" value="ECO:0007669"/>
    <property type="project" value="InterPro"/>
</dbReference>
<keyword evidence="1" id="KW-0998">Cell outer membrane</keyword>